<reference evidence="1" key="2">
    <citation type="submission" date="2025-09" db="UniProtKB">
        <authorList>
            <consortium name="EnsemblPlants"/>
        </authorList>
    </citation>
    <scope>IDENTIFICATION</scope>
</reference>
<sequence>MSAGEAITRGTDEEDQVAAVESKADFRAWLLLLMSLAATVTYTAGLSPPGGVWSADNAAHGYVAGNPVMRDKSRTRYTAFYYGNSIAFFSSLMVIAMLAKPYNKSKMQHRVFSCCIVICFLSLGTSYIAGTAVDSRSAILSAVLIAAFMVITSMSMLKQSS</sequence>
<dbReference type="Proteomes" id="UP001732700">
    <property type="component" value="Chromosome 3A"/>
</dbReference>
<dbReference type="EnsemblPlants" id="AVESA.00010b.r2.3AG0405390.1">
    <property type="protein sequence ID" value="AVESA.00010b.r2.3AG0405390.1.CDS.1"/>
    <property type="gene ID" value="AVESA.00010b.r2.3AG0405390"/>
</dbReference>
<protein>
    <submittedName>
        <fullName evidence="1">Uncharacterized protein</fullName>
    </submittedName>
</protein>
<keyword evidence="2" id="KW-1185">Reference proteome</keyword>
<accession>A0ACD5VAT1</accession>
<reference evidence="1" key="1">
    <citation type="submission" date="2021-05" db="EMBL/GenBank/DDBJ databases">
        <authorList>
            <person name="Scholz U."/>
            <person name="Mascher M."/>
            <person name="Fiebig A."/>
        </authorList>
    </citation>
    <scope>NUCLEOTIDE SEQUENCE [LARGE SCALE GENOMIC DNA]</scope>
</reference>
<evidence type="ECO:0000313" key="1">
    <source>
        <dbReference type="EnsemblPlants" id="AVESA.00010b.r2.3AG0405390.1.CDS.1"/>
    </source>
</evidence>
<name>A0ACD5VAT1_AVESA</name>
<evidence type="ECO:0000313" key="2">
    <source>
        <dbReference type="Proteomes" id="UP001732700"/>
    </source>
</evidence>
<organism evidence="1 2">
    <name type="scientific">Avena sativa</name>
    <name type="common">Oat</name>
    <dbReference type="NCBI Taxonomy" id="4498"/>
    <lineage>
        <taxon>Eukaryota</taxon>
        <taxon>Viridiplantae</taxon>
        <taxon>Streptophyta</taxon>
        <taxon>Embryophyta</taxon>
        <taxon>Tracheophyta</taxon>
        <taxon>Spermatophyta</taxon>
        <taxon>Magnoliopsida</taxon>
        <taxon>Liliopsida</taxon>
        <taxon>Poales</taxon>
        <taxon>Poaceae</taxon>
        <taxon>BOP clade</taxon>
        <taxon>Pooideae</taxon>
        <taxon>Poodae</taxon>
        <taxon>Poeae</taxon>
        <taxon>Poeae Chloroplast Group 1 (Aveneae type)</taxon>
        <taxon>Aveninae</taxon>
        <taxon>Avena</taxon>
    </lineage>
</organism>
<proteinExistence type="predicted"/>